<dbReference type="PANTHER" id="PTHR45948:SF2">
    <property type="entry name" value="DUAL SPECIFICITY PROTEIN PHOSPHATASE"/>
    <property type="match status" value="1"/>
</dbReference>
<dbReference type="Gene3D" id="3.90.190.10">
    <property type="entry name" value="Protein tyrosine phosphatase superfamily"/>
    <property type="match status" value="1"/>
</dbReference>
<comment type="similarity">
    <text evidence="1">Belongs to the protein-tyrosine phosphatase family. Non-receptor class dual specificity subfamily.</text>
</comment>
<dbReference type="PANTHER" id="PTHR45948">
    <property type="entry name" value="DUAL SPECIFICITY PROTEIN PHOSPHATASE DDB_G0269404-RELATED"/>
    <property type="match status" value="1"/>
</dbReference>
<accession>A0A433DBG4</accession>
<comment type="catalytic activity">
    <reaction evidence="5">
        <text>O-phospho-L-threonyl-[protein] + H2O = L-threonyl-[protein] + phosphate</text>
        <dbReference type="Rhea" id="RHEA:47004"/>
        <dbReference type="Rhea" id="RHEA-COMP:11060"/>
        <dbReference type="Rhea" id="RHEA-COMP:11605"/>
        <dbReference type="ChEBI" id="CHEBI:15377"/>
        <dbReference type="ChEBI" id="CHEBI:30013"/>
        <dbReference type="ChEBI" id="CHEBI:43474"/>
        <dbReference type="ChEBI" id="CHEBI:61977"/>
        <dbReference type="EC" id="3.1.3.16"/>
    </reaction>
</comment>
<sequence length="142" mass="15941">MTGIMNEVAPGLYIGSYNAGCNLEILKAHGITHVLSIGDFTELFPAEFEYKIFDINDREHVDIMHIFEDTNKYIENALVGSGQRQPGKIFVHWALTPPELRPRSSGKPGIASRPTLASGYNSGCMNRWDIKLTRRIFRTSSI</sequence>
<evidence type="ECO:0000256" key="4">
    <source>
        <dbReference type="ARBA" id="ARBA00047761"/>
    </source>
</evidence>
<protein>
    <submittedName>
        <fullName evidence="6">Uncharacterized protein</fullName>
    </submittedName>
</protein>
<evidence type="ECO:0000313" key="6">
    <source>
        <dbReference type="EMBL" id="RUP48165.1"/>
    </source>
</evidence>
<dbReference type="GO" id="GO:0004725">
    <property type="term" value="F:protein tyrosine phosphatase activity"/>
    <property type="evidence" value="ECO:0007669"/>
    <property type="project" value="TreeGrafter"/>
</dbReference>
<comment type="catalytic activity">
    <reaction evidence="4">
        <text>O-phospho-L-seryl-[protein] + H2O = L-seryl-[protein] + phosphate</text>
        <dbReference type="Rhea" id="RHEA:20629"/>
        <dbReference type="Rhea" id="RHEA-COMP:9863"/>
        <dbReference type="Rhea" id="RHEA-COMP:11604"/>
        <dbReference type="ChEBI" id="CHEBI:15377"/>
        <dbReference type="ChEBI" id="CHEBI:29999"/>
        <dbReference type="ChEBI" id="CHEBI:43474"/>
        <dbReference type="ChEBI" id="CHEBI:83421"/>
        <dbReference type="EC" id="3.1.3.16"/>
    </reaction>
</comment>
<evidence type="ECO:0000313" key="7">
    <source>
        <dbReference type="Proteomes" id="UP000268093"/>
    </source>
</evidence>
<evidence type="ECO:0000256" key="3">
    <source>
        <dbReference type="ARBA" id="ARBA00022912"/>
    </source>
</evidence>
<dbReference type="SUPFAM" id="SSF52799">
    <property type="entry name" value="(Phosphotyrosine protein) phosphatases II"/>
    <property type="match status" value="1"/>
</dbReference>
<keyword evidence="3" id="KW-0904">Protein phosphatase</keyword>
<gene>
    <name evidence="6" type="ORF">BC936DRAFT_144886</name>
</gene>
<comment type="caution">
    <text evidence="6">The sequence shown here is derived from an EMBL/GenBank/DDBJ whole genome shotgun (WGS) entry which is preliminary data.</text>
</comment>
<dbReference type="GO" id="GO:0005829">
    <property type="term" value="C:cytosol"/>
    <property type="evidence" value="ECO:0007669"/>
    <property type="project" value="TreeGrafter"/>
</dbReference>
<dbReference type="GO" id="GO:0004722">
    <property type="term" value="F:protein serine/threonine phosphatase activity"/>
    <property type="evidence" value="ECO:0007669"/>
    <property type="project" value="UniProtKB-EC"/>
</dbReference>
<dbReference type="InterPro" id="IPR029021">
    <property type="entry name" value="Prot-tyrosine_phosphatase-like"/>
</dbReference>
<dbReference type="Proteomes" id="UP000268093">
    <property type="component" value="Unassembled WGS sequence"/>
</dbReference>
<evidence type="ECO:0000256" key="5">
    <source>
        <dbReference type="ARBA" id="ARBA00048336"/>
    </source>
</evidence>
<evidence type="ECO:0000256" key="1">
    <source>
        <dbReference type="ARBA" id="ARBA00008601"/>
    </source>
</evidence>
<dbReference type="CDD" id="cd14498">
    <property type="entry name" value="DSP"/>
    <property type="match status" value="1"/>
</dbReference>
<keyword evidence="7" id="KW-1185">Reference proteome</keyword>
<dbReference type="GO" id="GO:0007165">
    <property type="term" value="P:signal transduction"/>
    <property type="evidence" value="ECO:0007669"/>
    <property type="project" value="TreeGrafter"/>
</dbReference>
<dbReference type="AlphaFoldDB" id="A0A433DBG4"/>
<dbReference type="EMBL" id="RBNI01003634">
    <property type="protein sequence ID" value="RUP48165.1"/>
    <property type="molecule type" value="Genomic_DNA"/>
</dbReference>
<keyword evidence="2" id="KW-0378">Hydrolase</keyword>
<evidence type="ECO:0000256" key="2">
    <source>
        <dbReference type="ARBA" id="ARBA00022801"/>
    </source>
</evidence>
<reference evidence="6 7" key="1">
    <citation type="journal article" date="2018" name="New Phytol.">
        <title>Phylogenomics of Endogonaceae and evolution of mycorrhizas within Mucoromycota.</title>
        <authorList>
            <person name="Chang Y."/>
            <person name="Desiro A."/>
            <person name="Na H."/>
            <person name="Sandor L."/>
            <person name="Lipzen A."/>
            <person name="Clum A."/>
            <person name="Barry K."/>
            <person name="Grigoriev I.V."/>
            <person name="Martin F.M."/>
            <person name="Stajich J.E."/>
            <person name="Smith M.E."/>
            <person name="Bonito G."/>
            <person name="Spatafora J.W."/>
        </authorList>
    </citation>
    <scope>NUCLEOTIDE SEQUENCE [LARGE SCALE GENOMIC DNA]</scope>
    <source>
        <strain evidence="6 7">GMNB39</strain>
    </source>
</reference>
<organism evidence="6 7">
    <name type="scientific">Jimgerdemannia flammicorona</name>
    <dbReference type="NCBI Taxonomy" id="994334"/>
    <lineage>
        <taxon>Eukaryota</taxon>
        <taxon>Fungi</taxon>
        <taxon>Fungi incertae sedis</taxon>
        <taxon>Mucoromycota</taxon>
        <taxon>Mucoromycotina</taxon>
        <taxon>Endogonomycetes</taxon>
        <taxon>Endogonales</taxon>
        <taxon>Endogonaceae</taxon>
        <taxon>Jimgerdemannia</taxon>
    </lineage>
</organism>
<dbReference type="OrthoDB" id="2017893at2759"/>
<proteinExistence type="inferred from homology"/>
<name>A0A433DBG4_9FUNG</name>